<protein>
    <submittedName>
        <fullName evidence="1">Ribosome production factor 1-like</fullName>
    </submittedName>
</protein>
<organism evidence="1 2">
    <name type="scientific">Melia azedarach</name>
    <name type="common">Chinaberry tree</name>
    <dbReference type="NCBI Taxonomy" id="155640"/>
    <lineage>
        <taxon>Eukaryota</taxon>
        <taxon>Viridiplantae</taxon>
        <taxon>Streptophyta</taxon>
        <taxon>Embryophyta</taxon>
        <taxon>Tracheophyta</taxon>
        <taxon>Spermatophyta</taxon>
        <taxon>Magnoliopsida</taxon>
        <taxon>eudicotyledons</taxon>
        <taxon>Gunneridae</taxon>
        <taxon>Pentapetalae</taxon>
        <taxon>rosids</taxon>
        <taxon>malvids</taxon>
        <taxon>Sapindales</taxon>
        <taxon>Meliaceae</taxon>
        <taxon>Melia</taxon>
    </lineage>
</organism>
<gene>
    <name evidence="1" type="ORF">OWV82_000998</name>
</gene>
<keyword evidence="2" id="KW-1185">Reference proteome</keyword>
<reference evidence="1 2" key="1">
    <citation type="journal article" date="2023" name="Science">
        <title>Complex scaffold remodeling in plant triterpene biosynthesis.</title>
        <authorList>
            <person name="De La Pena R."/>
            <person name="Hodgson H."/>
            <person name="Liu J.C."/>
            <person name="Stephenson M.J."/>
            <person name="Martin A.C."/>
            <person name="Owen C."/>
            <person name="Harkess A."/>
            <person name="Leebens-Mack J."/>
            <person name="Jimenez L.E."/>
            <person name="Osbourn A."/>
            <person name="Sattely E.S."/>
        </authorList>
    </citation>
    <scope>NUCLEOTIDE SEQUENCE [LARGE SCALE GENOMIC DNA]</scope>
    <source>
        <strain evidence="2">cv. JPN11</strain>
        <tissue evidence="1">Leaf</tissue>
    </source>
</reference>
<evidence type="ECO:0000313" key="2">
    <source>
        <dbReference type="Proteomes" id="UP001164539"/>
    </source>
</evidence>
<evidence type="ECO:0000313" key="1">
    <source>
        <dbReference type="EMBL" id="KAJ4727984.1"/>
    </source>
</evidence>
<dbReference type="Proteomes" id="UP001164539">
    <property type="component" value="Chromosome 1"/>
</dbReference>
<dbReference type="EMBL" id="CM051394">
    <property type="protein sequence ID" value="KAJ4727984.1"/>
    <property type="molecule type" value="Genomic_DNA"/>
</dbReference>
<sequence length="357" mass="41278">MAGKRKKSESEEINEGEKENNKNNENSNKKMKKEILPSMIKNKEKRSAVHAKLKHEKKVEKRKKLKARDAAEKRALELGEEPPPRMTPRTIENTREPDETVCRPDDDELFAGNDADEFSSILKQESTPKILITTCRFNSTRGPAFISELLTVIPNSHYYKRGTYDLKKIVEYAKNKDFTSLIVVHANRREPDALLIIGLPDGPTAHFKLSKLVLRKDIKNHGNPTGHLPELVLNNFTTRLGHRVGRLIQALFPQSPEFRGRRVVTFHNQRDFIFFRHHRYIFETKEIKGSESKGKKAKDAKSERVTQEKVIARLQECGPQFTLKLISLQHGTFDTKGGEFEWVHKPEMDTSRRRFFL</sequence>
<name>A0ACC1YXT3_MELAZ</name>
<accession>A0ACC1YXT3</accession>
<comment type="caution">
    <text evidence="1">The sequence shown here is derived from an EMBL/GenBank/DDBJ whole genome shotgun (WGS) entry which is preliminary data.</text>
</comment>
<proteinExistence type="predicted"/>